<feature type="domain" description="Rod shape-determining protein MreC beta-barrel core" evidence="6">
    <location>
        <begin position="129"/>
        <end position="284"/>
    </location>
</feature>
<keyword evidence="8" id="KW-1185">Reference proteome</keyword>
<keyword evidence="3 5" id="KW-0133">Cell shape</keyword>
<reference evidence="7 8" key="1">
    <citation type="submission" date="2018-11" db="EMBL/GenBank/DDBJ databases">
        <title>Genome sequencing of Paenibacillus sp. KCOM 3021 (= ChDC PVNT-B20).</title>
        <authorList>
            <person name="Kook J.-K."/>
            <person name="Park S.-N."/>
            <person name="Lim Y.K."/>
        </authorList>
    </citation>
    <scope>NUCLEOTIDE SEQUENCE [LARGE SCALE GENOMIC DNA]</scope>
    <source>
        <strain evidence="7 8">KCOM 3021</strain>
    </source>
</reference>
<comment type="caution">
    <text evidence="7">The sequence shown here is derived from an EMBL/GenBank/DDBJ whole genome shotgun (WGS) entry which is preliminary data.</text>
</comment>
<evidence type="ECO:0000256" key="5">
    <source>
        <dbReference type="PIRNR" id="PIRNR038471"/>
    </source>
</evidence>
<evidence type="ECO:0000256" key="2">
    <source>
        <dbReference type="ARBA" id="ARBA00013855"/>
    </source>
</evidence>
<organism evidence="7 8">
    <name type="scientific">Paenibacillus oralis</name>
    <dbReference type="NCBI Taxonomy" id="2490856"/>
    <lineage>
        <taxon>Bacteria</taxon>
        <taxon>Bacillati</taxon>
        <taxon>Bacillota</taxon>
        <taxon>Bacilli</taxon>
        <taxon>Bacillales</taxon>
        <taxon>Paenibacillaceae</taxon>
        <taxon>Paenibacillus</taxon>
    </lineage>
</organism>
<dbReference type="Pfam" id="PF04085">
    <property type="entry name" value="MreC"/>
    <property type="match status" value="1"/>
</dbReference>
<proteinExistence type="inferred from homology"/>
<evidence type="ECO:0000313" key="8">
    <source>
        <dbReference type="Proteomes" id="UP000267017"/>
    </source>
</evidence>
<dbReference type="InterPro" id="IPR042175">
    <property type="entry name" value="Cell/Rod_MreC_2"/>
</dbReference>
<dbReference type="InterPro" id="IPR042177">
    <property type="entry name" value="Cell/Rod_1"/>
</dbReference>
<name>A0A3P3TTW5_9BACL</name>
<dbReference type="OrthoDB" id="9792313at2"/>
<gene>
    <name evidence="7" type="primary">mreC</name>
    <name evidence="7" type="ORF">EHV15_00105</name>
</gene>
<accession>A0A3P3TTW5</accession>
<evidence type="ECO:0000313" key="7">
    <source>
        <dbReference type="EMBL" id="RRJ61552.1"/>
    </source>
</evidence>
<dbReference type="Gene3D" id="2.40.10.350">
    <property type="entry name" value="Rod shape-determining protein MreC, domain 2"/>
    <property type="match status" value="1"/>
</dbReference>
<protein>
    <recommendedName>
        <fullName evidence="2 5">Cell shape-determining protein MreC</fullName>
    </recommendedName>
    <alternativeName>
        <fullName evidence="4 5">Cell shape protein MreC</fullName>
    </alternativeName>
</protein>
<evidence type="ECO:0000256" key="4">
    <source>
        <dbReference type="ARBA" id="ARBA00032089"/>
    </source>
</evidence>
<dbReference type="GO" id="GO:0008360">
    <property type="term" value="P:regulation of cell shape"/>
    <property type="evidence" value="ECO:0007669"/>
    <property type="project" value="UniProtKB-KW"/>
</dbReference>
<dbReference type="InterPro" id="IPR007221">
    <property type="entry name" value="MreC"/>
</dbReference>
<sequence length="301" mass="33434">MLKLFKLLGNKRLFILLMGLILFIAVMGFTLGPRTSLSWPEKFVKDTVGFVQYVFYKPASYIAGLFEDIANLRALQEENEQLKIALAHYTRDKATYNWIAQENERLYKKLKFTEEQARLYDYTWKIAQVISVNDDPVNSTIVLNIGAREGVKEGMAVTSETGLVGVISHVSNLTSTVRLATSMDAKDPNSNGIAVTAQGKENDVFGMVETYDKEKGMFLMTRIDDGTPLVKDDLIVSSGVGGAFPRGMIIGTVEEIQVGEYGLTYTATVKPAASFTDWKELFVVFTPEVPEMPEVPEGEGK</sequence>
<dbReference type="PIRSF" id="PIRSF038471">
    <property type="entry name" value="MreC"/>
    <property type="match status" value="1"/>
</dbReference>
<dbReference type="InterPro" id="IPR055342">
    <property type="entry name" value="MreC_beta-barrel_core"/>
</dbReference>
<dbReference type="NCBIfam" id="TIGR00219">
    <property type="entry name" value="mreC"/>
    <property type="match status" value="1"/>
</dbReference>
<dbReference type="EMBL" id="RRCN01000001">
    <property type="protein sequence ID" value="RRJ61552.1"/>
    <property type="molecule type" value="Genomic_DNA"/>
</dbReference>
<dbReference type="AlphaFoldDB" id="A0A3P3TTW5"/>
<dbReference type="PANTHER" id="PTHR34138">
    <property type="entry name" value="CELL SHAPE-DETERMINING PROTEIN MREC"/>
    <property type="match status" value="1"/>
</dbReference>
<dbReference type="PANTHER" id="PTHR34138:SF1">
    <property type="entry name" value="CELL SHAPE-DETERMINING PROTEIN MREC"/>
    <property type="match status" value="1"/>
</dbReference>
<evidence type="ECO:0000256" key="1">
    <source>
        <dbReference type="ARBA" id="ARBA00009369"/>
    </source>
</evidence>
<dbReference type="GO" id="GO:0005886">
    <property type="term" value="C:plasma membrane"/>
    <property type="evidence" value="ECO:0007669"/>
    <property type="project" value="TreeGrafter"/>
</dbReference>
<dbReference type="Gene3D" id="2.40.10.340">
    <property type="entry name" value="Rod shape-determining protein MreC, domain 1"/>
    <property type="match status" value="1"/>
</dbReference>
<comment type="function">
    <text evidence="5">Involved in formation and maintenance of cell shape.</text>
</comment>
<comment type="similarity">
    <text evidence="1 5">Belongs to the MreC family.</text>
</comment>
<evidence type="ECO:0000256" key="3">
    <source>
        <dbReference type="ARBA" id="ARBA00022960"/>
    </source>
</evidence>
<dbReference type="Proteomes" id="UP000267017">
    <property type="component" value="Unassembled WGS sequence"/>
</dbReference>
<evidence type="ECO:0000259" key="6">
    <source>
        <dbReference type="Pfam" id="PF04085"/>
    </source>
</evidence>
<dbReference type="RefSeq" id="WP_128629487.1">
    <property type="nucleotide sequence ID" value="NZ_RRCN01000001.1"/>
</dbReference>